<feature type="domain" description="HTH myb-type" evidence="5">
    <location>
        <begin position="1"/>
        <end position="48"/>
    </location>
</feature>
<dbReference type="Pfam" id="PF00249">
    <property type="entry name" value="Myb_DNA-binding"/>
    <property type="match status" value="1"/>
</dbReference>
<dbReference type="SMART" id="SM00717">
    <property type="entry name" value="SANT"/>
    <property type="match status" value="3"/>
</dbReference>
<feature type="region of interest" description="Disordered" evidence="3">
    <location>
        <begin position="782"/>
        <end position="804"/>
    </location>
</feature>
<feature type="domain" description="Myb-like" evidence="4">
    <location>
        <begin position="52"/>
        <end position="103"/>
    </location>
</feature>
<dbReference type="Pfam" id="PF13921">
    <property type="entry name" value="Myb_DNA-bind_6"/>
    <property type="match status" value="1"/>
</dbReference>
<dbReference type="CDD" id="cd00167">
    <property type="entry name" value="SANT"/>
    <property type="match status" value="3"/>
</dbReference>
<feature type="domain" description="HTH myb-type" evidence="5">
    <location>
        <begin position="52"/>
        <end position="107"/>
    </location>
</feature>
<evidence type="ECO:0000256" key="3">
    <source>
        <dbReference type="SAM" id="MobiDB-lite"/>
    </source>
</evidence>
<evidence type="ECO:0000256" key="2">
    <source>
        <dbReference type="ARBA" id="ARBA00023125"/>
    </source>
</evidence>
<feature type="domain" description="HTH myb-type" evidence="5">
    <location>
        <begin position="108"/>
        <end position="158"/>
    </location>
</feature>
<dbReference type="InterPro" id="IPR017930">
    <property type="entry name" value="Myb_dom"/>
</dbReference>
<dbReference type="FunFam" id="1.10.10.60:FF:000010">
    <property type="entry name" value="Transcriptional activator Myb isoform A"/>
    <property type="match status" value="1"/>
</dbReference>
<dbReference type="Gene3D" id="1.10.10.60">
    <property type="entry name" value="Homeodomain-like"/>
    <property type="match status" value="3"/>
</dbReference>
<feature type="compositionally biased region" description="Polar residues" evidence="3">
    <location>
        <begin position="785"/>
        <end position="798"/>
    </location>
</feature>
<dbReference type="InterPro" id="IPR001005">
    <property type="entry name" value="SANT/Myb"/>
</dbReference>
<comment type="caution">
    <text evidence="6">The sequence shown here is derived from an EMBL/GenBank/DDBJ whole genome shotgun (WGS) entry which is preliminary data.</text>
</comment>
<evidence type="ECO:0000259" key="5">
    <source>
        <dbReference type="PROSITE" id="PS51294"/>
    </source>
</evidence>
<proteinExistence type="predicted"/>
<feature type="region of interest" description="Disordered" evidence="3">
    <location>
        <begin position="282"/>
        <end position="309"/>
    </location>
</feature>
<dbReference type="PROSITE" id="PS51294">
    <property type="entry name" value="HTH_MYB"/>
    <property type="match status" value="3"/>
</dbReference>
<evidence type="ECO:0000313" key="7">
    <source>
        <dbReference type="Proteomes" id="UP001054857"/>
    </source>
</evidence>
<dbReference type="InterPro" id="IPR009057">
    <property type="entry name" value="Homeodomain-like_sf"/>
</dbReference>
<reference evidence="6 7" key="1">
    <citation type="journal article" date="2021" name="Sci. Rep.">
        <title>Genome sequencing of the multicellular alga Astrephomene provides insights into convergent evolution of germ-soma differentiation.</title>
        <authorList>
            <person name="Yamashita S."/>
            <person name="Yamamoto K."/>
            <person name="Matsuzaki R."/>
            <person name="Suzuki S."/>
            <person name="Yamaguchi H."/>
            <person name="Hirooka S."/>
            <person name="Minakuchi Y."/>
            <person name="Miyagishima S."/>
            <person name="Kawachi M."/>
            <person name="Toyoda A."/>
            <person name="Nozaki H."/>
        </authorList>
    </citation>
    <scope>NUCLEOTIDE SEQUENCE [LARGE SCALE GENOMIC DNA]</scope>
    <source>
        <strain evidence="6 7">NIES-4017</strain>
    </source>
</reference>
<dbReference type="GO" id="GO:0000981">
    <property type="term" value="F:DNA-binding transcription factor activity, RNA polymerase II-specific"/>
    <property type="evidence" value="ECO:0007669"/>
    <property type="project" value="TreeGrafter"/>
</dbReference>
<feature type="region of interest" description="Disordered" evidence="3">
    <location>
        <begin position="194"/>
        <end position="229"/>
    </location>
</feature>
<accession>A0AAD3DNU6</accession>
<keyword evidence="2" id="KW-0238">DNA-binding</keyword>
<dbReference type="EMBL" id="BMAR01000006">
    <property type="protein sequence ID" value="GFR43887.1"/>
    <property type="molecule type" value="Genomic_DNA"/>
</dbReference>
<evidence type="ECO:0000259" key="4">
    <source>
        <dbReference type="PROSITE" id="PS50090"/>
    </source>
</evidence>
<dbReference type="AlphaFoldDB" id="A0AAD3DNU6"/>
<dbReference type="GO" id="GO:0000978">
    <property type="term" value="F:RNA polymerase II cis-regulatory region sequence-specific DNA binding"/>
    <property type="evidence" value="ECO:0007669"/>
    <property type="project" value="TreeGrafter"/>
</dbReference>
<name>A0AAD3DNU6_9CHLO</name>
<protein>
    <submittedName>
        <fullName evidence="6">Uncharacterized protein</fullName>
    </submittedName>
</protein>
<feature type="domain" description="Myb-like" evidence="4">
    <location>
        <begin position="1"/>
        <end position="51"/>
    </location>
</feature>
<feature type="region of interest" description="Disordered" evidence="3">
    <location>
        <begin position="525"/>
        <end position="551"/>
    </location>
</feature>
<dbReference type="GO" id="GO:0005634">
    <property type="term" value="C:nucleus"/>
    <property type="evidence" value="ECO:0007669"/>
    <property type="project" value="TreeGrafter"/>
</dbReference>
<dbReference type="PANTHER" id="PTHR45614:SF51">
    <property type="entry name" value="MYB-LIKE DNA-BINDING PROTEIN BAS1"/>
    <property type="match status" value="1"/>
</dbReference>
<keyword evidence="7" id="KW-1185">Reference proteome</keyword>
<dbReference type="PROSITE" id="PS50090">
    <property type="entry name" value="MYB_LIKE"/>
    <property type="match status" value="3"/>
</dbReference>
<gene>
    <name evidence="6" type="ORF">Agub_g5016</name>
</gene>
<dbReference type="InterPro" id="IPR050560">
    <property type="entry name" value="MYB_TF"/>
</dbReference>
<dbReference type="Proteomes" id="UP001054857">
    <property type="component" value="Unassembled WGS sequence"/>
</dbReference>
<dbReference type="PANTHER" id="PTHR45614">
    <property type="entry name" value="MYB PROTEIN-RELATED"/>
    <property type="match status" value="1"/>
</dbReference>
<dbReference type="SUPFAM" id="SSF46689">
    <property type="entry name" value="Homeodomain-like"/>
    <property type="match status" value="2"/>
</dbReference>
<feature type="domain" description="Myb-like" evidence="4">
    <location>
        <begin position="104"/>
        <end position="150"/>
    </location>
</feature>
<keyword evidence="1" id="KW-0677">Repeat</keyword>
<evidence type="ECO:0000313" key="6">
    <source>
        <dbReference type="EMBL" id="GFR43887.1"/>
    </source>
</evidence>
<sequence length="1107" mass="115076">MTGSKSGAWTEEEDQLLTKFQAVYGNKWSLVSQHIPGRNGQQCAQRWRHKVNPNIVRDKWTPEEDSILVKLVSELGVGKWASVARHLPGRTDQQCMGRWRRHLDPNIRKDAWTAEEDAELQALYDEYGPSWSCIAKRITNRTPQQCRGRWCILSGCSKSKAAPSTAPETPHFRKNRKGPGAVAAAAATAVRQGNAQGCPSTVSRRGAPTELPAMPASEVAPTPMGTMQPPTVQRVRRCRMPALAVTPEDPDQEDLAEEEAKASVQQRRYSCRLLQVAAAEHLQADAESSGPDKEDTQAQKQGNGGAPTVSAVTKGRLLLGTQVLAFRTRPRSTRRKPCTRVAAVLPPSTSDSPSAECPQQGACVSAAVAAVALLSPPRGTLDLFEIIEEEEAAMLSGLLDDDDEEDRPPLVTAESTGDRGDAAPVRSTSNGGCASASVAYTPDDALLSLSTRITRSGRCYPLTCTNPGGAASQRRRRSPAATTTETEEDHKAAAAAHAAATTTAATSRPTAALENQDTRDLVTSCGALQHGDNGDGAHALPPAPRQQDDAGVQGDVAAHVLALLPPPHAAGVASPVAPLHSVDLGNHVDHVFDNVGSPDPLQVAVPGLDGHLLSSGSTCSSFGIPAHLLSEGQVGGAGEHPADWQQVGSPPTSSLLALLQAGLLQTPTGTPGASPGPSALRAPIVPGMPQVTPGFSHDWSDVPALSWSEWRNCKGGFGVVAQHPATNGQGTPDNTQAAQRAQGTCGVNVTPRRDMFVRPMGQAVGFPQPQLQAHDAIEAMGDSEGQGTTHPSFTSPSISIPGRTRSRRASADEAVLQHWNAGMTETTAAGTTHMAGFAAVSPCRPPMASHGRLLPDFCSPSKKQRMGALETGFGYVGSLPGISFAVQPAQTRQGEEAPAPASTVLGFSVARPAGHAGRLHSGAAGGGESALPMSALLAPPRLELPPTKGNAAMAAGKNMPLLPSVALGALSTLPLMTAPIPLPPAQQLPALAHVPLPPALESALTAAQVEVYRPGNAPTPAHPPPARGSGAGAMQDVAREGGGTGVVRPAPLAGPLGGHNPLGLLPLLALPKLPVGAPQQRAMSSFFPVLTLNDLRDGKANAGANKP</sequence>
<evidence type="ECO:0000256" key="1">
    <source>
        <dbReference type="ARBA" id="ARBA00022737"/>
    </source>
</evidence>
<feature type="region of interest" description="Disordered" evidence="3">
    <location>
        <begin position="399"/>
        <end position="434"/>
    </location>
</feature>
<feature type="compositionally biased region" description="Polar residues" evidence="3">
    <location>
        <begin position="194"/>
        <end position="203"/>
    </location>
</feature>
<feature type="region of interest" description="Disordered" evidence="3">
    <location>
        <begin position="463"/>
        <end position="489"/>
    </location>
</feature>
<organism evidence="6 7">
    <name type="scientific">Astrephomene gubernaculifera</name>
    <dbReference type="NCBI Taxonomy" id="47775"/>
    <lineage>
        <taxon>Eukaryota</taxon>
        <taxon>Viridiplantae</taxon>
        <taxon>Chlorophyta</taxon>
        <taxon>core chlorophytes</taxon>
        <taxon>Chlorophyceae</taxon>
        <taxon>CS clade</taxon>
        <taxon>Chlamydomonadales</taxon>
        <taxon>Astrephomenaceae</taxon>
        <taxon>Astrephomene</taxon>
    </lineage>
</organism>